<dbReference type="EnsemblBacteria" id="ACO78756">
    <property type="protein sequence ID" value="ACO78756"/>
    <property type="gene ID" value="Avin_25760"/>
</dbReference>
<dbReference type="STRING" id="322710.Avin_25760"/>
<dbReference type="KEGG" id="avn:Avin_25760"/>
<dbReference type="CDD" id="cd06221">
    <property type="entry name" value="sulfite_reductase_like"/>
    <property type="match status" value="1"/>
</dbReference>
<keyword evidence="2" id="KW-0408">Iron</keyword>
<proteinExistence type="predicted"/>
<dbReference type="InterPro" id="IPR019480">
    <property type="entry name" value="Dihydroorotate_DH_Fe-S-bd"/>
</dbReference>
<dbReference type="PANTHER" id="PTHR43513:SF3">
    <property type="entry name" value="DIHYDROOROTATE DEHYDROGENASE B (NAD(+)), ELECTRON TRANSFER SUBUNIT-RELATED"/>
    <property type="match status" value="1"/>
</dbReference>
<dbReference type="InterPro" id="IPR050353">
    <property type="entry name" value="PyrK_electron_transfer"/>
</dbReference>
<keyword evidence="1" id="KW-0285">Flavoprotein</keyword>
<keyword evidence="5" id="KW-1185">Reference proteome</keyword>
<evidence type="ECO:0000313" key="4">
    <source>
        <dbReference type="EMBL" id="ACO78756.1"/>
    </source>
</evidence>
<evidence type="ECO:0000256" key="2">
    <source>
        <dbReference type="PIRSR" id="PIRSR006816-2"/>
    </source>
</evidence>
<dbReference type="GO" id="GO:0016491">
    <property type="term" value="F:oxidoreductase activity"/>
    <property type="evidence" value="ECO:0007669"/>
    <property type="project" value="InterPro"/>
</dbReference>
<dbReference type="GO" id="GO:0051537">
    <property type="term" value="F:2 iron, 2 sulfur cluster binding"/>
    <property type="evidence" value="ECO:0007669"/>
    <property type="project" value="UniProtKB-KW"/>
</dbReference>
<feature type="binding site" evidence="2">
    <location>
        <position position="249"/>
    </location>
    <ligand>
        <name>[2Fe-2S] cluster</name>
        <dbReference type="ChEBI" id="CHEBI:190135"/>
    </ligand>
</feature>
<protein>
    <submittedName>
        <fullName evidence="4">Oxidoreductase FAD/NAD(P)-binding:Oxidoreductase FAD-binding region</fullName>
    </submittedName>
</protein>
<dbReference type="GeneID" id="88185730"/>
<comment type="cofactor">
    <cofactor evidence="2">
        <name>[2Fe-2S] cluster</name>
        <dbReference type="ChEBI" id="CHEBI:190135"/>
    </cofactor>
    <text evidence="2">Binds 1 [2Fe-2S] cluster per subunit.</text>
</comment>
<dbReference type="SUPFAM" id="SSF63380">
    <property type="entry name" value="Riboflavin synthase domain-like"/>
    <property type="match status" value="1"/>
</dbReference>
<reference evidence="4 5" key="1">
    <citation type="journal article" date="2009" name="J. Bacteriol.">
        <title>Genome sequence of Azotobacter vinelandii, an obligate aerobe specialized to support diverse anaerobic metabolic processes.</title>
        <authorList>
            <person name="Setubal J.C."/>
            <person name="dos Santos P."/>
            <person name="Goldman B.S."/>
            <person name="Ertesvag H."/>
            <person name="Espin G."/>
            <person name="Rubio L.M."/>
            <person name="Valla S."/>
            <person name="Almeida N.F."/>
            <person name="Balasubramanian D."/>
            <person name="Cromes L."/>
            <person name="Curatti L."/>
            <person name="Du Z."/>
            <person name="Godsy E."/>
            <person name="Goodner B."/>
            <person name="Hellner-Burris K."/>
            <person name="Hernandez J.A."/>
            <person name="Houmiel K."/>
            <person name="Imperial J."/>
            <person name="Kennedy C."/>
            <person name="Larson T.J."/>
            <person name="Latreille P."/>
            <person name="Ligon L.S."/>
            <person name="Lu J."/>
            <person name="Maerk M."/>
            <person name="Miller N.M."/>
            <person name="Norton S."/>
            <person name="O'Carroll I.P."/>
            <person name="Paulsen I."/>
            <person name="Raulfs E.C."/>
            <person name="Roemer R."/>
            <person name="Rosser J."/>
            <person name="Segura D."/>
            <person name="Slater S."/>
            <person name="Stricklin S.L."/>
            <person name="Studholme D.J."/>
            <person name="Sun J."/>
            <person name="Viana C.J."/>
            <person name="Wallin E."/>
            <person name="Wang B."/>
            <person name="Wheeler C."/>
            <person name="Zhu H."/>
            <person name="Dean D.R."/>
            <person name="Dixon R."/>
            <person name="Wood D."/>
        </authorList>
    </citation>
    <scope>NUCLEOTIDE SEQUENCE [LARGE SCALE GENOMIC DNA]</scope>
    <source>
        <strain evidence="5">DJ / ATCC BAA-1303</strain>
    </source>
</reference>
<feature type="binding site" evidence="2">
    <location>
        <position position="233"/>
    </location>
    <ligand>
        <name>[2Fe-2S] cluster</name>
        <dbReference type="ChEBI" id="CHEBI:190135"/>
    </ligand>
</feature>
<feature type="domain" description="FAD-binding FR-type" evidence="3">
    <location>
        <begin position="4"/>
        <end position="103"/>
    </location>
</feature>
<dbReference type="PIRSF" id="PIRSF006816">
    <property type="entry name" value="Cyc3_hyd_g"/>
    <property type="match status" value="1"/>
</dbReference>
<dbReference type="GO" id="GO:0046872">
    <property type="term" value="F:metal ion binding"/>
    <property type="evidence" value="ECO:0007669"/>
    <property type="project" value="UniProtKB-KW"/>
</dbReference>
<dbReference type="OrthoDB" id="9796486at2"/>
<feature type="binding site" evidence="1">
    <location>
        <begin position="71"/>
        <end position="73"/>
    </location>
    <ligand>
        <name>FAD</name>
        <dbReference type="ChEBI" id="CHEBI:57692"/>
    </ligand>
</feature>
<dbReference type="Pfam" id="PF10418">
    <property type="entry name" value="DHODB_Fe-S_bind"/>
    <property type="match status" value="1"/>
</dbReference>
<dbReference type="HOGENOM" id="CLU_003827_1_1_6"/>
<organism evidence="4 5">
    <name type="scientific">Azotobacter vinelandii (strain DJ / ATCC BAA-1303)</name>
    <dbReference type="NCBI Taxonomy" id="322710"/>
    <lineage>
        <taxon>Bacteria</taxon>
        <taxon>Pseudomonadati</taxon>
        <taxon>Pseudomonadota</taxon>
        <taxon>Gammaproteobacteria</taxon>
        <taxon>Pseudomonadales</taxon>
        <taxon>Pseudomonadaceae</taxon>
        <taxon>Azotobacter</taxon>
    </lineage>
</organism>
<dbReference type="GO" id="GO:0006221">
    <property type="term" value="P:pyrimidine nucleotide biosynthetic process"/>
    <property type="evidence" value="ECO:0007669"/>
    <property type="project" value="InterPro"/>
</dbReference>
<dbReference type="Proteomes" id="UP000002424">
    <property type="component" value="Chromosome"/>
</dbReference>
<feature type="binding site" evidence="2">
    <location>
        <position position="238"/>
    </location>
    <ligand>
        <name>[2Fe-2S] cluster</name>
        <dbReference type="ChEBI" id="CHEBI:190135"/>
    </ligand>
</feature>
<keyword evidence="2" id="KW-0411">Iron-sulfur</keyword>
<dbReference type="PANTHER" id="PTHR43513">
    <property type="entry name" value="DIHYDROOROTATE DEHYDROGENASE B (NAD(+)), ELECTRON TRANSFER SUBUNIT"/>
    <property type="match status" value="1"/>
</dbReference>
<sequence length="274" mass="29854">MVSLVPRSVQLLEFHDEGEGIRHFSFALQSLRSGDQAVMPGQFFMLTVPGAGEAPFSYVRPPDWQGRFSALIRREGTVSAALFAQEPGSRLGYRGAFGTGWPELSGARRVLVVAGGSGLAALAGLIEALLRAGHQAALTLVYGARSPGHQVLARERARWREALELIETLERREDGRVGCNPLEPLRSRLASQVPDAVLCCGPEPLMRSVAELCLAHGVPPTGIWLSIGRRLDCGMGHCGRCHVGRGSVCQEGPVYRYDRYLDRIAEEQDARRPC</sequence>
<comment type="cofactor">
    <cofactor evidence="1">
        <name>FAD</name>
        <dbReference type="ChEBI" id="CHEBI:57692"/>
    </cofactor>
    <text evidence="1">Binds 1 FAD per subunit.</text>
</comment>
<keyword evidence="2" id="KW-0001">2Fe-2S</keyword>
<accession>C1DIS5</accession>
<evidence type="ECO:0000259" key="3">
    <source>
        <dbReference type="PROSITE" id="PS51384"/>
    </source>
</evidence>
<dbReference type="PROSITE" id="PS51384">
    <property type="entry name" value="FAD_FR"/>
    <property type="match status" value="1"/>
</dbReference>
<dbReference type="InterPro" id="IPR012165">
    <property type="entry name" value="Cyt_c3_hydrogenase_gsu"/>
</dbReference>
<name>C1DIS5_AZOVD</name>
<dbReference type="InterPro" id="IPR001433">
    <property type="entry name" value="OxRdtase_FAD/NAD-bd"/>
</dbReference>
<feature type="binding site" evidence="2">
    <location>
        <position position="241"/>
    </location>
    <ligand>
        <name>[2Fe-2S] cluster</name>
        <dbReference type="ChEBI" id="CHEBI:190135"/>
    </ligand>
</feature>
<dbReference type="Gene3D" id="2.40.30.10">
    <property type="entry name" value="Translation factors"/>
    <property type="match status" value="1"/>
</dbReference>
<keyword evidence="1" id="KW-0274">FAD</keyword>
<keyword evidence="2" id="KW-0479">Metal-binding</keyword>
<evidence type="ECO:0000256" key="1">
    <source>
        <dbReference type="PIRSR" id="PIRSR006816-1"/>
    </source>
</evidence>
<dbReference type="eggNOG" id="COG0543">
    <property type="taxonomic scope" value="Bacteria"/>
</dbReference>
<dbReference type="InterPro" id="IPR039261">
    <property type="entry name" value="FNR_nucleotide-bd"/>
</dbReference>
<dbReference type="InterPro" id="IPR017938">
    <property type="entry name" value="Riboflavin_synthase-like_b-brl"/>
</dbReference>
<dbReference type="RefSeq" id="WP_012701147.1">
    <property type="nucleotide sequence ID" value="NC_012560.1"/>
</dbReference>
<dbReference type="PRINTS" id="PR00410">
    <property type="entry name" value="PHEHYDRXLASE"/>
</dbReference>
<evidence type="ECO:0000313" key="5">
    <source>
        <dbReference type="Proteomes" id="UP000002424"/>
    </source>
</evidence>
<gene>
    <name evidence="4" type="ordered locus">Avin_25760</name>
</gene>
<dbReference type="SUPFAM" id="SSF52343">
    <property type="entry name" value="Ferredoxin reductase-like, C-terminal NADP-linked domain"/>
    <property type="match status" value="1"/>
</dbReference>
<dbReference type="EMBL" id="CP001157">
    <property type="protein sequence ID" value="ACO78756.1"/>
    <property type="molecule type" value="Genomic_DNA"/>
</dbReference>
<dbReference type="Gene3D" id="3.40.50.80">
    <property type="entry name" value="Nucleotide-binding domain of ferredoxin-NADP reductase (FNR) module"/>
    <property type="match status" value="1"/>
</dbReference>
<dbReference type="GO" id="GO:0050660">
    <property type="term" value="F:flavin adenine dinucleotide binding"/>
    <property type="evidence" value="ECO:0007669"/>
    <property type="project" value="InterPro"/>
</dbReference>
<dbReference type="InterPro" id="IPR017927">
    <property type="entry name" value="FAD-bd_FR_type"/>
</dbReference>
<dbReference type="AlphaFoldDB" id="C1DIS5"/>
<dbReference type="Pfam" id="PF00175">
    <property type="entry name" value="NAD_binding_1"/>
    <property type="match status" value="1"/>
</dbReference>